<proteinExistence type="predicted"/>
<accession>A0A6A3BU14</accession>
<dbReference type="PANTHER" id="PTHR35546">
    <property type="entry name" value="F-BOX PROTEIN INTERACTION DOMAIN PROTEIN-RELATED"/>
    <property type="match status" value="1"/>
</dbReference>
<sequence length="334" mass="37931">MSQPKMLPTKKTKASSSNSCQISSADTIASNDDILALILHRLPLKSSSNSRQSPKDWLSLIAHPRFRPKHDSTAVSGLFLRRVCDRTNPKYDMVNLGHRPSRAPFRSLTFVNDPSGIKILQSCNGLLLCCSCPANRLDATTYYKAHLQSYYKALHVFCFTNSYSDLPDHYWVKIYSPETGPWRPSGRPFVAPSNVQFKNGVLWNGAICWLSDCGDSPCFDLEEERMRDIPMPSVVDEDIMPRRYFGESGGHLHHVKIYGSENLLFDVLKMERDYSGWFVKYRVDLNPVAAAFPEMVWGYADPIDLQFYAFSILCVVREESDEGSFMVQHLPAKI</sequence>
<dbReference type="PANTHER" id="PTHR35546:SF115">
    <property type="entry name" value="F-BOX DOMAIN-CONTAINING PROTEIN"/>
    <property type="match status" value="1"/>
</dbReference>
<evidence type="ECO:0000256" key="1">
    <source>
        <dbReference type="SAM" id="MobiDB-lite"/>
    </source>
</evidence>
<reference evidence="2" key="1">
    <citation type="submission" date="2019-09" db="EMBL/GenBank/DDBJ databases">
        <title>Draft genome information of white flower Hibiscus syriacus.</title>
        <authorList>
            <person name="Kim Y.-M."/>
        </authorList>
    </citation>
    <scope>NUCLEOTIDE SEQUENCE [LARGE SCALE GENOMIC DNA]</scope>
    <source>
        <strain evidence="2">YM2019G1</strain>
        <tissue evidence="2">Leaf</tissue>
    </source>
</reference>
<evidence type="ECO:0000313" key="2">
    <source>
        <dbReference type="EMBL" id="KAE8720193.1"/>
    </source>
</evidence>
<organism evidence="2">
    <name type="scientific">Hibiscus syriacus</name>
    <name type="common">Rose of Sharon</name>
    <dbReference type="NCBI Taxonomy" id="106335"/>
    <lineage>
        <taxon>Eukaryota</taxon>
        <taxon>Viridiplantae</taxon>
        <taxon>Streptophyta</taxon>
        <taxon>Embryophyta</taxon>
        <taxon>Tracheophyta</taxon>
        <taxon>Spermatophyta</taxon>
        <taxon>Magnoliopsida</taxon>
        <taxon>eudicotyledons</taxon>
        <taxon>Gunneridae</taxon>
        <taxon>Pentapetalae</taxon>
        <taxon>rosids</taxon>
        <taxon>malvids</taxon>
        <taxon>Malvales</taxon>
        <taxon>Malvaceae</taxon>
        <taxon>Malvoideae</taxon>
        <taxon>Hibiscus</taxon>
    </lineage>
</organism>
<dbReference type="EMBL" id="VEPZ02000773">
    <property type="protein sequence ID" value="KAE8720193.1"/>
    <property type="molecule type" value="Genomic_DNA"/>
</dbReference>
<feature type="region of interest" description="Disordered" evidence="1">
    <location>
        <begin position="1"/>
        <end position="21"/>
    </location>
</feature>
<protein>
    <submittedName>
        <fullName evidence="2">F-box family protein</fullName>
    </submittedName>
</protein>
<gene>
    <name evidence="2" type="ORF">F3Y22_tig00109906pilonHSYRG00026</name>
</gene>
<dbReference type="AlphaFoldDB" id="A0A6A3BU14"/>
<comment type="caution">
    <text evidence="2">The sequence shown here is derived from an EMBL/GenBank/DDBJ whole genome shotgun (WGS) entry which is preliminary data.</text>
</comment>
<dbReference type="InterPro" id="IPR055290">
    <property type="entry name" value="At3g26010-like"/>
</dbReference>
<name>A0A6A3BU14_HIBSY</name>